<evidence type="ECO:0000259" key="4">
    <source>
        <dbReference type="PROSITE" id="PS50002"/>
    </source>
</evidence>
<dbReference type="InterPro" id="IPR047343">
    <property type="entry name" value="RUSC1_2"/>
</dbReference>
<evidence type="ECO:0000313" key="6">
    <source>
        <dbReference type="Proteomes" id="UP000018936"/>
    </source>
</evidence>
<dbReference type="EMBL" id="AZIM01021684">
    <property type="protein sequence ID" value="ETE56452.1"/>
    <property type="molecule type" value="Genomic_DNA"/>
</dbReference>
<organism evidence="5 6">
    <name type="scientific">Ophiophagus hannah</name>
    <name type="common">King cobra</name>
    <name type="synonym">Naja hannah</name>
    <dbReference type="NCBI Taxonomy" id="8665"/>
    <lineage>
        <taxon>Eukaryota</taxon>
        <taxon>Metazoa</taxon>
        <taxon>Chordata</taxon>
        <taxon>Craniata</taxon>
        <taxon>Vertebrata</taxon>
        <taxon>Euteleostomi</taxon>
        <taxon>Lepidosauria</taxon>
        <taxon>Squamata</taxon>
        <taxon>Bifurcata</taxon>
        <taxon>Unidentata</taxon>
        <taxon>Episquamata</taxon>
        <taxon>Toxicofera</taxon>
        <taxon>Serpentes</taxon>
        <taxon>Colubroidea</taxon>
        <taxon>Elapidae</taxon>
        <taxon>Elapinae</taxon>
        <taxon>Ophiophagus</taxon>
    </lineage>
</organism>
<dbReference type="SUPFAM" id="SSF50044">
    <property type="entry name" value="SH3-domain"/>
    <property type="match status" value="1"/>
</dbReference>
<accession>V8N4H0</accession>
<dbReference type="SMART" id="SM00326">
    <property type="entry name" value="SH3"/>
    <property type="match status" value="1"/>
</dbReference>
<evidence type="ECO:0000256" key="3">
    <source>
        <dbReference type="SAM" id="MobiDB-lite"/>
    </source>
</evidence>
<feature type="domain" description="SH3" evidence="4">
    <location>
        <begin position="44"/>
        <end position="105"/>
    </location>
</feature>
<dbReference type="Proteomes" id="UP000018936">
    <property type="component" value="Unassembled WGS sequence"/>
</dbReference>
<protein>
    <recommendedName>
        <fullName evidence="4">SH3 domain-containing protein</fullName>
    </recommendedName>
</protein>
<dbReference type="Pfam" id="PF00018">
    <property type="entry name" value="SH3_1"/>
    <property type="match status" value="1"/>
</dbReference>
<dbReference type="OrthoDB" id="9884296at2759"/>
<dbReference type="PANTHER" id="PTHR15591:SF14">
    <property type="entry name" value="AP-4 COMPLEX ACCESSORY SUBUNIT RUSC2"/>
    <property type="match status" value="1"/>
</dbReference>
<gene>
    <name evidence="5" type="ORF">L345_17837</name>
</gene>
<dbReference type="GO" id="GO:0031410">
    <property type="term" value="C:cytoplasmic vesicle"/>
    <property type="evidence" value="ECO:0007669"/>
    <property type="project" value="TreeGrafter"/>
</dbReference>
<name>V8N4H0_OPHHA</name>
<dbReference type="InterPro" id="IPR001452">
    <property type="entry name" value="SH3_domain"/>
</dbReference>
<evidence type="ECO:0000256" key="2">
    <source>
        <dbReference type="PROSITE-ProRule" id="PRU00192"/>
    </source>
</evidence>
<dbReference type="AlphaFoldDB" id="V8N4H0"/>
<keyword evidence="6" id="KW-1185">Reference proteome</keyword>
<reference evidence="5 6" key="1">
    <citation type="journal article" date="2013" name="Proc. Natl. Acad. Sci. U.S.A.">
        <title>The king cobra genome reveals dynamic gene evolution and adaptation in the snake venom system.</title>
        <authorList>
            <person name="Vonk F.J."/>
            <person name="Casewell N.R."/>
            <person name="Henkel C.V."/>
            <person name="Heimberg A.M."/>
            <person name="Jansen H.J."/>
            <person name="McCleary R.J."/>
            <person name="Kerkkamp H.M."/>
            <person name="Vos R.A."/>
            <person name="Guerreiro I."/>
            <person name="Calvete J.J."/>
            <person name="Wuster W."/>
            <person name="Woods A.E."/>
            <person name="Logan J.M."/>
            <person name="Harrison R.A."/>
            <person name="Castoe T.A."/>
            <person name="de Koning A.P."/>
            <person name="Pollock D.D."/>
            <person name="Yandell M."/>
            <person name="Calderon D."/>
            <person name="Renjifo C."/>
            <person name="Currier R.B."/>
            <person name="Salgado D."/>
            <person name="Pla D."/>
            <person name="Sanz L."/>
            <person name="Hyder A.S."/>
            <person name="Ribeiro J.M."/>
            <person name="Arntzen J.W."/>
            <person name="van den Thillart G.E."/>
            <person name="Boetzer M."/>
            <person name="Pirovano W."/>
            <person name="Dirks R.P."/>
            <person name="Spaink H.P."/>
            <person name="Duboule D."/>
            <person name="McGlinn E."/>
            <person name="Kini R.M."/>
            <person name="Richardson M.K."/>
        </authorList>
    </citation>
    <scope>NUCLEOTIDE SEQUENCE</scope>
    <source>
        <tissue evidence="5">Blood</tissue>
    </source>
</reference>
<sequence length="108" mass="11454">MVGGSYAVKALGGNRRPLNNAGWKAGGASPGLGGEGPSPYGTLSFPRAVKALCHHIATEAGQLSFKRGDILRVLSRVDADWLRCSRREGAESGLVPIMYVTHLEDADY</sequence>
<proteinExistence type="predicted"/>
<feature type="compositionally biased region" description="Gly residues" evidence="3">
    <location>
        <begin position="24"/>
        <end position="36"/>
    </location>
</feature>
<feature type="region of interest" description="Disordered" evidence="3">
    <location>
        <begin position="11"/>
        <end position="37"/>
    </location>
</feature>
<dbReference type="InterPro" id="IPR036028">
    <property type="entry name" value="SH3-like_dom_sf"/>
</dbReference>
<dbReference type="Gene3D" id="2.30.30.40">
    <property type="entry name" value="SH3 Domains"/>
    <property type="match status" value="1"/>
</dbReference>
<evidence type="ECO:0000313" key="5">
    <source>
        <dbReference type="EMBL" id="ETE56452.1"/>
    </source>
</evidence>
<dbReference type="PANTHER" id="PTHR15591">
    <property type="entry name" value="RUN AND SH3 DOMAIN CONTAINING"/>
    <property type="match status" value="1"/>
</dbReference>
<feature type="non-terminal residue" evidence="5">
    <location>
        <position position="1"/>
    </location>
</feature>
<evidence type="ECO:0000256" key="1">
    <source>
        <dbReference type="ARBA" id="ARBA00022443"/>
    </source>
</evidence>
<dbReference type="PROSITE" id="PS50002">
    <property type="entry name" value="SH3"/>
    <property type="match status" value="1"/>
</dbReference>
<keyword evidence="1 2" id="KW-0728">SH3 domain</keyword>
<comment type="caution">
    <text evidence="5">The sequence shown here is derived from an EMBL/GenBank/DDBJ whole genome shotgun (WGS) entry which is preliminary data.</text>
</comment>